<keyword evidence="2" id="KW-0479">Metal-binding</keyword>
<organism evidence="7">
    <name type="scientific">Opuntia streptacantha</name>
    <name type="common">Prickly pear cactus</name>
    <name type="synonym">Opuntia cardona</name>
    <dbReference type="NCBI Taxonomy" id="393608"/>
    <lineage>
        <taxon>Eukaryota</taxon>
        <taxon>Viridiplantae</taxon>
        <taxon>Streptophyta</taxon>
        <taxon>Embryophyta</taxon>
        <taxon>Tracheophyta</taxon>
        <taxon>Spermatophyta</taxon>
        <taxon>Magnoliopsida</taxon>
        <taxon>eudicotyledons</taxon>
        <taxon>Gunneridae</taxon>
        <taxon>Pentapetalae</taxon>
        <taxon>Caryophyllales</taxon>
        <taxon>Cactineae</taxon>
        <taxon>Cactaceae</taxon>
        <taxon>Opuntioideae</taxon>
        <taxon>Opuntia</taxon>
    </lineage>
</organism>
<evidence type="ECO:0000256" key="1">
    <source>
        <dbReference type="ARBA" id="ARBA00004906"/>
    </source>
</evidence>
<dbReference type="Pfam" id="PF00651">
    <property type="entry name" value="BTB"/>
    <property type="match status" value="1"/>
</dbReference>
<evidence type="ECO:0000259" key="6">
    <source>
        <dbReference type="PROSITE" id="PS50097"/>
    </source>
</evidence>
<dbReference type="InterPro" id="IPR035898">
    <property type="entry name" value="TAZ_dom_sf"/>
</dbReference>
<feature type="domain" description="BTB" evidence="6">
    <location>
        <begin position="28"/>
        <end position="96"/>
    </location>
</feature>
<dbReference type="InterPro" id="IPR000210">
    <property type="entry name" value="BTB/POZ_dom"/>
</dbReference>
<dbReference type="InterPro" id="IPR044513">
    <property type="entry name" value="BT1/2/3/4/5"/>
</dbReference>
<dbReference type="GO" id="GO:0009751">
    <property type="term" value="P:response to salicylic acid"/>
    <property type="evidence" value="ECO:0007669"/>
    <property type="project" value="UniProtKB-ARBA"/>
</dbReference>
<dbReference type="Gene3D" id="1.25.40.420">
    <property type="match status" value="1"/>
</dbReference>
<dbReference type="GO" id="GO:0005516">
    <property type="term" value="F:calmodulin binding"/>
    <property type="evidence" value="ECO:0007669"/>
    <property type="project" value="UniProtKB-ARBA"/>
</dbReference>
<keyword evidence="7" id="KW-0012">Acyltransferase</keyword>
<dbReference type="GO" id="GO:0009725">
    <property type="term" value="P:response to hormone"/>
    <property type="evidence" value="ECO:0007669"/>
    <property type="project" value="UniProtKB-ARBA"/>
</dbReference>
<keyword evidence="7" id="KW-0808">Transferase</keyword>
<proteinExistence type="predicted"/>
<dbReference type="PROSITE" id="PS50097">
    <property type="entry name" value="BTB"/>
    <property type="match status" value="1"/>
</dbReference>
<reference evidence="7" key="1">
    <citation type="journal article" date="2013" name="J. Plant Res.">
        <title>Effect of fungi and light on seed germination of three Opuntia species from semiarid lands of central Mexico.</title>
        <authorList>
            <person name="Delgado-Sanchez P."/>
            <person name="Jimenez-Bremont J.F."/>
            <person name="Guerrero-Gonzalez Mde L."/>
            <person name="Flores J."/>
        </authorList>
    </citation>
    <scope>NUCLEOTIDE SEQUENCE</scope>
    <source>
        <tissue evidence="7">Cladode</tissue>
    </source>
</reference>
<reference evidence="7" key="2">
    <citation type="submission" date="2020-07" db="EMBL/GenBank/DDBJ databases">
        <authorList>
            <person name="Vera ALvarez R."/>
            <person name="Arias-Moreno D.M."/>
            <person name="Jimenez-Jacinto V."/>
            <person name="Jimenez-Bremont J.F."/>
            <person name="Swaminathan K."/>
            <person name="Moose S.P."/>
            <person name="Guerrero-Gonzalez M.L."/>
            <person name="Marino-Ramirez L."/>
            <person name="Landsman D."/>
            <person name="Rodriguez-Kessler M."/>
            <person name="Delgado-Sanchez P."/>
        </authorList>
    </citation>
    <scope>NUCLEOTIDE SEQUENCE</scope>
    <source>
        <tissue evidence="7">Cladode</tissue>
    </source>
</reference>
<dbReference type="CDD" id="cd14733">
    <property type="entry name" value="BACK"/>
    <property type="match status" value="1"/>
</dbReference>
<dbReference type="SUPFAM" id="SSF57933">
    <property type="entry name" value="TAZ domain"/>
    <property type="match status" value="1"/>
</dbReference>
<dbReference type="PANTHER" id="PTHR46287:SF11">
    <property type="entry name" value="BTB_POZ AND TAZ DOMAIN-CONTAINING PROTEIN 4"/>
    <property type="match status" value="1"/>
</dbReference>
<dbReference type="Pfam" id="PF02135">
    <property type="entry name" value="zf-TAZ"/>
    <property type="match status" value="1"/>
</dbReference>
<keyword evidence="3" id="KW-0863">Zinc-finger</keyword>
<dbReference type="GO" id="GO:0042542">
    <property type="term" value="P:response to hydrogen peroxide"/>
    <property type="evidence" value="ECO:0007669"/>
    <property type="project" value="UniProtKB-ARBA"/>
</dbReference>
<evidence type="ECO:0000256" key="2">
    <source>
        <dbReference type="ARBA" id="ARBA00022723"/>
    </source>
</evidence>
<dbReference type="SUPFAM" id="SSF54695">
    <property type="entry name" value="POZ domain"/>
    <property type="match status" value="1"/>
</dbReference>
<dbReference type="Gene3D" id="1.20.1020.10">
    <property type="entry name" value="TAZ domain"/>
    <property type="match status" value="1"/>
</dbReference>
<dbReference type="AlphaFoldDB" id="A0A7C8YD63"/>
<dbReference type="InterPro" id="IPR000197">
    <property type="entry name" value="Znf_TAZ"/>
</dbReference>
<evidence type="ECO:0000256" key="5">
    <source>
        <dbReference type="ARBA" id="ARBA00022833"/>
    </source>
</evidence>
<evidence type="ECO:0000313" key="7">
    <source>
        <dbReference type="EMBL" id="MBA4615295.1"/>
    </source>
</evidence>
<dbReference type="EMBL" id="GISG01006770">
    <property type="protein sequence ID" value="MBA4615295.1"/>
    <property type="molecule type" value="Transcribed_RNA"/>
</dbReference>
<dbReference type="GO" id="GO:0008270">
    <property type="term" value="F:zinc ion binding"/>
    <property type="evidence" value="ECO:0007669"/>
    <property type="project" value="UniProtKB-KW"/>
</dbReference>
<dbReference type="SMART" id="SM00551">
    <property type="entry name" value="ZnF_TAZ"/>
    <property type="match status" value="1"/>
</dbReference>
<dbReference type="PANTHER" id="PTHR46287">
    <property type="entry name" value="BTB/POZ AND TAZ DOMAIN-CONTAINING PROTEIN 3-RELATED"/>
    <property type="match status" value="1"/>
</dbReference>
<evidence type="ECO:0000256" key="4">
    <source>
        <dbReference type="ARBA" id="ARBA00022786"/>
    </source>
</evidence>
<dbReference type="SMART" id="SM00225">
    <property type="entry name" value="BTB"/>
    <property type="match status" value="1"/>
</dbReference>
<dbReference type="Gene3D" id="3.30.710.10">
    <property type="entry name" value="Potassium Channel Kv1.1, Chain A"/>
    <property type="match status" value="1"/>
</dbReference>
<sequence>MAKERRGSSVSTATRDLWEHLFDQGYRADVVIHTDHGGQIYAHACVLGMVSPVIRQMLKQSKGRDRRRSISINGVPHDAVRVFVRFLYSSCYDPEEMQEFVLHLLLLSHAFVVPHLKRECEAQLENGMLNTENVVDVFQLALLCDAPRLSFVCHRMMLANFKAVSATEGWRVMKEAHPMLEQGILHTMAEAERRQKDWERKRKERKIYMELYEAMEALVHICRDGCKTIGPYDKAPKQDEAPCGYTACKGLELLVRHFAACKLRVPGGCTQCKRMWQLLELHSRLCADSDRCRVPLCRNFKERSRKQNKKEEMRWKILAKKILRSKSISGAPFFSLIASSS</sequence>
<keyword evidence="5" id="KW-0862">Zinc</keyword>
<accession>A0A7C8YD63</accession>
<keyword evidence="4" id="KW-0833">Ubl conjugation pathway</keyword>
<protein>
    <submittedName>
        <fullName evidence="7">Histone acetyltransferase</fullName>
        <ecNumber evidence="7">2.3.1.48</ecNumber>
    </submittedName>
</protein>
<name>A0A7C8YD63_OPUST</name>
<dbReference type="EC" id="2.3.1.48" evidence="7"/>
<dbReference type="FunFam" id="1.25.40.420:FF:000012">
    <property type="entry name" value="BTB/POZ and TAZ domain-containing protein 2"/>
    <property type="match status" value="1"/>
</dbReference>
<dbReference type="InterPro" id="IPR011333">
    <property type="entry name" value="SKP1/BTB/POZ_sf"/>
</dbReference>
<dbReference type="FunFam" id="1.20.1020.10:FF:000004">
    <property type="entry name" value="BTB/POZ and TAZ domain-containing protein 2"/>
    <property type="match status" value="1"/>
</dbReference>
<dbReference type="GO" id="GO:0061733">
    <property type="term" value="F:protein-lysine-acetyltransferase activity"/>
    <property type="evidence" value="ECO:0007669"/>
    <property type="project" value="UniProtKB-EC"/>
</dbReference>
<evidence type="ECO:0000256" key="3">
    <source>
        <dbReference type="ARBA" id="ARBA00022771"/>
    </source>
</evidence>
<dbReference type="GO" id="GO:0006355">
    <property type="term" value="P:regulation of DNA-templated transcription"/>
    <property type="evidence" value="ECO:0007669"/>
    <property type="project" value="UniProtKB-ARBA"/>
</dbReference>
<comment type="pathway">
    <text evidence="1">Protein modification; protein ubiquitination.</text>
</comment>